<keyword evidence="1" id="KW-0472">Membrane</keyword>
<gene>
    <name evidence="2" type="primary">yjcH_2</name>
    <name evidence="2" type="ORF">LMG23994_02513</name>
</gene>
<feature type="transmembrane region" description="Helical" evidence="1">
    <location>
        <begin position="61"/>
        <end position="84"/>
    </location>
</feature>
<dbReference type="EMBL" id="CAJZAF010000012">
    <property type="protein sequence ID" value="CAG9172981.1"/>
    <property type="molecule type" value="Genomic_DNA"/>
</dbReference>
<evidence type="ECO:0000313" key="2">
    <source>
        <dbReference type="EMBL" id="CAG9172981.1"/>
    </source>
</evidence>
<dbReference type="PANTHER" id="PTHR38598">
    <property type="entry name" value="INNER MEMBRANE PROTEIN YJCH"/>
    <property type="match status" value="1"/>
</dbReference>
<keyword evidence="1" id="KW-0812">Transmembrane</keyword>
<protein>
    <submittedName>
        <fullName evidence="2">Inner membrane protein YjcH</fullName>
    </submittedName>
</protein>
<sequence>MDAQQLELETLQQHPDFIRLANGRARLGWSLTVVMLAIYFGFILLLAFAPATLGTPLGGGVMTLGIPIGVGIIVAAIVLTAVYVRRANTELDPINERLRKECQA</sequence>
<evidence type="ECO:0000313" key="3">
    <source>
        <dbReference type="Proteomes" id="UP000701702"/>
    </source>
</evidence>
<dbReference type="InterPro" id="IPR007436">
    <property type="entry name" value="DUF485"/>
</dbReference>
<dbReference type="Pfam" id="PF04341">
    <property type="entry name" value="DUF485"/>
    <property type="match status" value="1"/>
</dbReference>
<accession>A0ABN7YKR2</accession>
<keyword evidence="3" id="KW-1185">Reference proteome</keyword>
<dbReference type="RefSeq" id="WP_224002450.1">
    <property type="nucleotide sequence ID" value="NZ_CAJZAF010000012.1"/>
</dbReference>
<dbReference type="InterPro" id="IPR052959">
    <property type="entry name" value="Inner_membrane_assoc"/>
</dbReference>
<name>A0ABN7YKR2_9BURK</name>
<keyword evidence="1" id="KW-1133">Transmembrane helix</keyword>
<reference evidence="2 3" key="1">
    <citation type="submission" date="2021-08" db="EMBL/GenBank/DDBJ databases">
        <authorList>
            <person name="Peeters C."/>
        </authorList>
    </citation>
    <scope>NUCLEOTIDE SEQUENCE [LARGE SCALE GENOMIC DNA]</scope>
    <source>
        <strain evidence="2 3">LMG 23994</strain>
    </source>
</reference>
<comment type="caution">
    <text evidence="2">The sequence shown here is derived from an EMBL/GenBank/DDBJ whole genome shotgun (WGS) entry which is preliminary data.</text>
</comment>
<dbReference type="PANTHER" id="PTHR38598:SF1">
    <property type="entry name" value="INNER MEMBRANE PROTEIN YJCH"/>
    <property type="match status" value="1"/>
</dbReference>
<proteinExistence type="predicted"/>
<dbReference type="Proteomes" id="UP000701702">
    <property type="component" value="Unassembled WGS sequence"/>
</dbReference>
<organism evidence="2 3">
    <name type="scientific">Cupriavidus pinatubonensis</name>
    <dbReference type="NCBI Taxonomy" id="248026"/>
    <lineage>
        <taxon>Bacteria</taxon>
        <taxon>Pseudomonadati</taxon>
        <taxon>Pseudomonadota</taxon>
        <taxon>Betaproteobacteria</taxon>
        <taxon>Burkholderiales</taxon>
        <taxon>Burkholderiaceae</taxon>
        <taxon>Cupriavidus</taxon>
    </lineage>
</organism>
<feature type="transmembrane region" description="Helical" evidence="1">
    <location>
        <begin position="27"/>
        <end position="49"/>
    </location>
</feature>
<evidence type="ECO:0000256" key="1">
    <source>
        <dbReference type="SAM" id="Phobius"/>
    </source>
</evidence>